<keyword evidence="9" id="KW-1185">Reference proteome</keyword>
<evidence type="ECO:0000256" key="6">
    <source>
        <dbReference type="SAM" id="Phobius"/>
    </source>
</evidence>
<dbReference type="OrthoDB" id="5429740at2759"/>
<evidence type="ECO:0000256" key="1">
    <source>
        <dbReference type="ARBA" id="ARBA00004141"/>
    </source>
</evidence>
<comment type="similarity">
    <text evidence="5">Belongs to the SAT4 family.</text>
</comment>
<comment type="subcellular location">
    <subcellularLocation>
        <location evidence="1">Membrane</location>
        <topology evidence="1">Multi-pass membrane protein</topology>
    </subcellularLocation>
</comment>
<reference evidence="8 9" key="1">
    <citation type="journal article" date="2018" name="Mycol. Prog.">
        <title>Coniella lustricola, a new species from submerged detritus.</title>
        <authorList>
            <person name="Raudabaugh D.B."/>
            <person name="Iturriaga T."/>
            <person name="Carver A."/>
            <person name="Mondo S."/>
            <person name="Pangilinan J."/>
            <person name="Lipzen A."/>
            <person name="He G."/>
            <person name="Amirebrahimi M."/>
            <person name="Grigoriev I.V."/>
            <person name="Miller A.N."/>
        </authorList>
    </citation>
    <scope>NUCLEOTIDE SEQUENCE [LARGE SCALE GENOMIC DNA]</scope>
    <source>
        <strain evidence="8 9">B22-T-1</strain>
    </source>
</reference>
<evidence type="ECO:0000256" key="2">
    <source>
        <dbReference type="ARBA" id="ARBA00022692"/>
    </source>
</evidence>
<feature type="transmembrane region" description="Helical" evidence="6">
    <location>
        <begin position="137"/>
        <end position="160"/>
    </location>
</feature>
<dbReference type="InterPro" id="IPR049326">
    <property type="entry name" value="Rhodopsin_dom_fungi"/>
</dbReference>
<dbReference type="GO" id="GO:0016020">
    <property type="term" value="C:membrane"/>
    <property type="evidence" value="ECO:0007669"/>
    <property type="project" value="UniProtKB-SubCell"/>
</dbReference>
<feature type="transmembrane region" description="Helical" evidence="6">
    <location>
        <begin position="188"/>
        <end position="210"/>
    </location>
</feature>
<feature type="transmembrane region" description="Helical" evidence="6">
    <location>
        <begin position="222"/>
        <end position="243"/>
    </location>
</feature>
<dbReference type="PANTHER" id="PTHR33048">
    <property type="entry name" value="PTH11-LIKE INTEGRAL MEMBRANE PROTEIN (AFU_ORTHOLOGUE AFUA_5G11245)"/>
    <property type="match status" value="1"/>
</dbReference>
<feature type="transmembrane region" description="Helical" evidence="6">
    <location>
        <begin position="60"/>
        <end position="83"/>
    </location>
</feature>
<sequence>MVNADIEAVFGTVPAGLDIDADTRPGNTAAVVILLALATISVGLRLVARSITRTSVQIDDYLTILALVFVWGTAGLTFAGGAYGAGTHVWTLTIPKVVMIYRILFSYTFVYAASVSTTKISILCFYYRIFQTGASRVFTITLALAGFLAATYPIIIWVTMPTACKPMSFFWEHFVAGTEGKCGVDISAFFLALGIINMINDVFVLLIPVPQIWKLQMSLRKRLGVIAVLTLGSFVCIASIVRIHYLSAFMNAIDVTFVMGPVFIWSSAEPSIGILGACMPSFPPLVRLVKDKAKSGYATYRSNNSTKPISSHTFSGRHHRVGVTGEDDEYQLTTVEKGPNGNFSGNGILVESDINYSISMMSGGRSSSVS</sequence>
<keyword evidence="4 6" id="KW-0472">Membrane</keyword>
<name>A0A2T3A4M2_9PEZI</name>
<dbReference type="STRING" id="2025994.A0A2T3A4M2"/>
<organism evidence="8 9">
    <name type="scientific">Coniella lustricola</name>
    <dbReference type="NCBI Taxonomy" id="2025994"/>
    <lineage>
        <taxon>Eukaryota</taxon>
        <taxon>Fungi</taxon>
        <taxon>Dikarya</taxon>
        <taxon>Ascomycota</taxon>
        <taxon>Pezizomycotina</taxon>
        <taxon>Sordariomycetes</taxon>
        <taxon>Sordariomycetidae</taxon>
        <taxon>Diaporthales</taxon>
        <taxon>Schizoparmaceae</taxon>
        <taxon>Coniella</taxon>
    </lineage>
</organism>
<dbReference type="Proteomes" id="UP000241462">
    <property type="component" value="Unassembled WGS sequence"/>
</dbReference>
<evidence type="ECO:0000313" key="8">
    <source>
        <dbReference type="EMBL" id="PSR82755.1"/>
    </source>
</evidence>
<dbReference type="InParanoid" id="A0A2T3A4M2"/>
<dbReference type="AlphaFoldDB" id="A0A2T3A4M2"/>
<keyword evidence="3 6" id="KW-1133">Transmembrane helix</keyword>
<dbReference type="PANTHER" id="PTHR33048:SF163">
    <property type="entry name" value="INTEGRAL MEMBRANE PROTEIN (AFU_ORTHOLOGUE AFUA_8G05510)"/>
    <property type="match status" value="1"/>
</dbReference>
<protein>
    <recommendedName>
        <fullName evidence="7">Rhodopsin domain-containing protein</fullName>
    </recommendedName>
</protein>
<evidence type="ECO:0000256" key="5">
    <source>
        <dbReference type="ARBA" id="ARBA00038359"/>
    </source>
</evidence>
<dbReference type="EMBL" id="KZ678471">
    <property type="protein sequence ID" value="PSR82755.1"/>
    <property type="molecule type" value="Genomic_DNA"/>
</dbReference>
<evidence type="ECO:0000313" key="9">
    <source>
        <dbReference type="Proteomes" id="UP000241462"/>
    </source>
</evidence>
<evidence type="ECO:0000256" key="3">
    <source>
        <dbReference type="ARBA" id="ARBA00022989"/>
    </source>
</evidence>
<keyword evidence="2 6" id="KW-0812">Transmembrane</keyword>
<feature type="transmembrane region" description="Helical" evidence="6">
    <location>
        <begin position="29"/>
        <end position="48"/>
    </location>
</feature>
<dbReference type="InterPro" id="IPR052337">
    <property type="entry name" value="SAT4-like"/>
</dbReference>
<evidence type="ECO:0000259" key="7">
    <source>
        <dbReference type="Pfam" id="PF20684"/>
    </source>
</evidence>
<evidence type="ECO:0000256" key="4">
    <source>
        <dbReference type="ARBA" id="ARBA00023136"/>
    </source>
</evidence>
<accession>A0A2T3A4M2</accession>
<gene>
    <name evidence="8" type="ORF">BD289DRAFT_370835</name>
</gene>
<feature type="domain" description="Rhodopsin" evidence="7">
    <location>
        <begin position="44"/>
        <end position="287"/>
    </location>
</feature>
<dbReference type="Pfam" id="PF20684">
    <property type="entry name" value="Fung_rhodopsin"/>
    <property type="match status" value="1"/>
</dbReference>
<feature type="transmembrane region" description="Helical" evidence="6">
    <location>
        <begin position="103"/>
        <end position="125"/>
    </location>
</feature>
<proteinExistence type="inferred from homology"/>